<name>A0ABV6QS29_9ACTN</name>
<dbReference type="EMBL" id="JBHLTC010000030">
    <property type="protein sequence ID" value="MFC0626973.1"/>
    <property type="molecule type" value="Genomic_DNA"/>
</dbReference>
<feature type="transmembrane region" description="Helical" evidence="2">
    <location>
        <begin position="36"/>
        <end position="56"/>
    </location>
</feature>
<evidence type="ECO:0000256" key="1">
    <source>
        <dbReference type="SAM" id="MobiDB-lite"/>
    </source>
</evidence>
<evidence type="ECO:0000313" key="5">
    <source>
        <dbReference type="Proteomes" id="UP001589890"/>
    </source>
</evidence>
<accession>A0ABV6QS29</accession>
<dbReference type="InterPro" id="IPR014729">
    <property type="entry name" value="Rossmann-like_a/b/a_fold"/>
</dbReference>
<feature type="transmembrane region" description="Helical" evidence="2">
    <location>
        <begin position="100"/>
        <end position="123"/>
    </location>
</feature>
<protein>
    <submittedName>
        <fullName evidence="4">YdcF family protein</fullName>
    </submittedName>
</protein>
<dbReference type="Pfam" id="PF02698">
    <property type="entry name" value="DUF218"/>
    <property type="match status" value="1"/>
</dbReference>
<dbReference type="PANTHER" id="PTHR30336:SF18">
    <property type="entry name" value="MEMBRANE PROTEIN"/>
    <property type="match status" value="1"/>
</dbReference>
<dbReference type="RefSeq" id="WP_380051144.1">
    <property type="nucleotide sequence ID" value="NZ_JBHLTC010000030.1"/>
</dbReference>
<dbReference type="PANTHER" id="PTHR30336">
    <property type="entry name" value="INNER MEMBRANE PROTEIN, PROBABLE PERMEASE"/>
    <property type="match status" value="1"/>
</dbReference>
<dbReference type="Proteomes" id="UP001589890">
    <property type="component" value="Unassembled WGS sequence"/>
</dbReference>
<keyword evidence="5" id="KW-1185">Reference proteome</keyword>
<dbReference type="Gene3D" id="3.40.50.620">
    <property type="entry name" value="HUPs"/>
    <property type="match status" value="1"/>
</dbReference>
<dbReference type="InterPro" id="IPR051599">
    <property type="entry name" value="Cell_Envelope_Assoc"/>
</dbReference>
<feature type="region of interest" description="Disordered" evidence="1">
    <location>
        <begin position="197"/>
        <end position="218"/>
    </location>
</feature>
<keyword evidence="2" id="KW-0812">Transmembrane</keyword>
<organism evidence="4 5">
    <name type="scientific">Kribbella deserti</name>
    <dbReference type="NCBI Taxonomy" id="1926257"/>
    <lineage>
        <taxon>Bacteria</taxon>
        <taxon>Bacillati</taxon>
        <taxon>Actinomycetota</taxon>
        <taxon>Actinomycetes</taxon>
        <taxon>Propionibacteriales</taxon>
        <taxon>Kribbellaceae</taxon>
        <taxon>Kribbella</taxon>
    </lineage>
</organism>
<keyword evidence="2" id="KW-0472">Membrane</keyword>
<keyword evidence="2" id="KW-1133">Transmembrane helix</keyword>
<gene>
    <name evidence="4" type="ORF">ACFFGN_23030</name>
</gene>
<feature type="transmembrane region" description="Helical" evidence="2">
    <location>
        <begin position="6"/>
        <end position="24"/>
    </location>
</feature>
<dbReference type="CDD" id="cd06259">
    <property type="entry name" value="YdcF-like"/>
    <property type="match status" value="1"/>
</dbReference>
<dbReference type="InterPro" id="IPR003848">
    <property type="entry name" value="DUF218"/>
</dbReference>
<feature type="transmembrane region" description="Helical" evidence="2">
    <location>
        <begin position="129"/>
        <end position="152"/>
    </location>
</feature>
<sequence>MTGVLPAVIAFAIAAVWLLIFARSFRRDRRLLRNGFYLAITLAFTGIGVLVALGNISREATAALVIFGVLAVMLAVLALPLLLVANGVQMLRREGRRPANLLSLAAGLLMIGLFVFSVLVTWLNWEPLVVLNSIATAVFGYLTVVFFCFLLYSIVYGRIPHRQAVDFIVVLGSGLRGSRVPPLLASRLDRAHKAYDVEESRGRRPTVITSGGQGPGEDVPEAVAMADYLIARQIPADRVLREDKSTTTTENLTFSREIMAELRPDYRCLVVTNNFHVMRAALMARKAGVNGQVIGAPTARYFWPSATIREFVAILVEHKWIHLTICALIAALGVLPLL</sequence>
<proteinExistence type="predicted"/>
<evidence type="ECO:0000256" key="2">
    <source>
        <dbReference type="SAM" id="Phobius"/>
    </source>
</evidence>
<comment type="caution">
    <text evidence="4">The sequence shown here is derived from an EMBL/GenBank/DDBJ whole genome shotgun (WGS) entry which is preliminary data.</text>
</comment>
<evidence type="ECO:0000313" key="4">
    <source>
        <dbReference type="EMBL" id="MFC0626973.1"/>
    </source>
</evidence>
<evidence type="ECO:0000259" key="3">
    <source>
        <dbReference type="Pfam" id="PF02698"/>
    </source>
</evidence>
<reference evidence="4 5" key="1">
    <citation type="submission" date="2024-09" db="EMBL/GenBank/DDBJ databases">
        <authorList>
            <person name="Sun Q."/>
            <person name="Mori K."/>
        </authorList>
    </citation>
    <scope>NUCLEOTIDE SEQUENCE [LARGE SCALE GENOMIC DNA]</scope>
    <source>
        <strain evidence="4 5">CGMCC 1.15906</strain>
    </source>
</reference>
<feature type="domain" description="DUF218" evidence="3">
    <location>
        <begin position="166"/>
        <end position="306"/>
    </location>
</feature>
<feature type="transmembrane region" description="Helical" evidence="2">
    <location>
        <begin position="62"/>
        <end position="88"/>
    </location>
</feature>